<accession>A0A197KKL3</accession>
<keyword evidence="3" id="KW-1185">Reference proteome</keyword>
<dbReference type="OrthoDB" id="2432435at2759"/>
<evidence type="ECO:0000256" key="1">
    <source>
        <dbReference type="SAM" id="MobiDB-lite"/>
    </source>
</evidence>
<evidence type="ECO:0000313" key="2">
    <source>
        <dbReference type="EMBL" id="OAQ36769.1"/>
    </source>
</evidence>
<dbReference type="EMBL" id="KV442011">
    <property type="protein sequence ID" value="OAQ36769.1"/>
    <property type="molecule type" value="Genomic_DNA"/>
</dbReference>
<gene>
    <name evidence="2" type="ORF">K457DRAFT_12423</name>
</gene>
<dbReference type="Proteomes" id="UP000078512">
    <property type="component" value="Unassembled WGS sequence"/>
</dbReference>
<feature type="compositionally biased region" description="Low complexity" evidence="1">
    <location>
        <begin position="179"/>
        <end position="213"/>
    </location>
</feature>
<feature type="compositionally biased region" description="Basic residues" evidence="1">
    <location>
        <begin position="157"/>
        <end position="168"/>
    </location>
</feature>
<proteinExistence type="predicted"/>
<sequence length="275" mass="30952">MVDITPFSASLPTKTFADCSCPTFTSSEPGPRNLHSSVVPSGMQCFHFHGKINYEGRDRLTNILSHCPNLVDLRLTGSQLLSERDKMDSSLHLQFFKLKNLQRLHVTDWHNRDWPKTSEGFMWKDGMLLQELVYRQHRYFAYHPHLKDGDLTTKTCKHHPLASSHHHDRSASYVSRQNSSTPSVSSSPDPSSSHPSDSTNTSTTPSSSFSGLPSPSPNGIIPAFPSNSSTRAQGRLTFLLCSVLSKNWNDFATSLSKKHYFLHFFLGWRVPLASY</sequence>
<feature type="region of interest" description="Disordered" evidence="1">
    <location>
        <begin position="157"/>
        <end position="214"/>
    </location>
</feature>
<evidence type="ECO:0000313" key="3">
    <source>
        <dbReference type="Proteomes" id="UP000078512"/>
    </source>
</evidence>
<protein>
    <submittedName>
        <fullName evidence="2">Uncharacterized protein</fullName>
    </submittedName>
</protein>
<organism evidence="2 3">
    <name type="scientific">Linnemannia elongata AG-77</name>
    <dbReference type="NCBI Taxonomy" id="1314771"/>
    <lineage>
        <taxon>Eukaryota</taxon>
        <taxon>Fungi</taxon>
        <taxon>Fungi incertae sedis</taxon>
        <taxon>Mucoromycota</taxon>
        <taxon>Mortierellomycotina</taxon>
        <taxon>Mortierellomycetes</taxon>
        <taxon>Mortierellales</taxon>
        <taxon>Mortierellaceae</taxon>
        <taxon>Linnemannia</taxon>
    </lineage>
</organism>
<dbReference type="AlphaFoldDB" id="A0A197KKL3"/>
<reference evidence="2 3" key="1">
    <citation type="submission" date="2016-05" db="EMBL/GenBank/DDBJ databases">
        <title>Genome sequencing reveals origins of a unique bacterial endosymbiosis in the earliest lineages of terrestrial Fungi.</title>
        <authorList>
            <consortium name="DOE Joint Genome Institute"/>
            <person name="Uehling J."/>
            <person name="Gryganskyi A."/>
            <person name="Hameed K."/>
            <person name="Tschaplinski T."/>
            <person name="Misztal P."/>
            <person name="Wu S."/>
            <person name="Desiro A."/>
            <person name="Vande Pol N."/>
            <person name="Du Z.-Y."/>
            <person name="Zienkiewicz A."/>
            <person name="Zienkiewicz K."/>
            <person name="Morin E."/>
            <person name="Tisserant E."/>
            <person name="Splivallo R."/>
            <person name="Hainaut M."/>
            <person name="Henrissat B."/>
            <person name="Ohm R."/>
            <person name="Kuo A."/>
            <person name="Yan J."/>
            <person name="Lipzen A."/>
            <person name="Nolan M."/>
            <person name="Labutti K."/>
            <person name="Barry K."/>
            <person name="Goldstein A."/>
            <person name="Labbe J."/>
            <person name="Schadt C."/>
            <person name="Tuskan G."/>
            <person name="Grigoriev I."/>
            <person name="Martin F."/>
            <person name="Vilgalys R."/>
            <person name="Bonito G."/>
        </authorList>
    </citation>
    <scope>NUCLEOTIDE SEQUENCE [LARGE SCALE GENOMIC DNA]</scope>
    <source>
        <strain evidence="2 3">AG-77</strain>
    </source>
</reference>
<name>A0A197KKL3_9FUNG</name>